<proteinExistence type="inferred from homology"/>
<evidence type="ECO:0000256" key="3">
    <source>
        <dbReference type="ARBA" id="ARBA00022946"/>
    </source>
</evidence>
<dbReference type="Pfam" id="PF07978">
    <property type="entry name" value="NIPSNAP"/>
    <property type="match status" value="1"/>
</dbReference>
<dbReference type="PANTHER" id="PTHR21017:SF14">
    <property type="entry name" value="PROTEIN NIPSNAP HOMOLOG 2"/>
    <property type="match status" value="1"/>
</dbReference>
<dbReference type="InterPro" id="IPR011008">
    <property type="entry name" value="Dimeric_a/b-barrel"/>
</dbReference>
<dbReference type="FunFam" id="3.30.70.100:FF:000003">
    <property type="entry name" value="Protein NipSnap homolog 2"/>
    <property type="match status" value="1"/>
</dbReference>
<dbReference type="SUPFAM" id="SSF54909">
    <property type="entry name" value="Dimeric alpha+beta barrel"/>
    <property type="match status" value="2"/>
</dbReference>
<organism evidence="8 9">
    <name type="scientific">Enhydra lutris kenyoni</name>
    <name type="common">northern sea otter</name>
    <dbReference type="NCBI Taxonomy" id="391180"/>
    <lineage>
        <taxon>Eukaryota</taxon>
        <taxon>Metazoa</taxon>
        <taxon>Chordata</taxon>
        <taxon>Craniata</taxon>
        <taxon>Vertebrata</taxon>
        <taxon>Euteleostomi</taxon>
        <taxon>Mammalia</taxon>
        <taxon>Eutheria</taxon>
        <taxon>Laurasiatheria</taxon>
        <taxon>Carnivora</taxon>
        <taxon>Caniformia</taxon>
        <taxon>Musteloidea</taxon>
        <taxon>Mustelidae</taxon>
        <taxon>Lutrinae</taxon>
        <taxon>Enhydra</taxon>
    </lineage>
</organism>
<dbReference type="FunFam" id="3.30.70.100:FF:000007">
    <property type="entry name" value="protein NipSnap homolog 2"/>
    <property type="match status" value="1"/>
</dbReference>
<feature type="compositionally biased region" description="Basic and acidic residues" evidence="6">
    <location>
        <begin position="164"/>
        <end position="175"/>
    </location>
</feature>
<evidence type="ECO:0000313" key="8">
    <source>
        <dbReference type="Proteomes" id="UP000248482"/>
    </source>
</evidence>
<sequence length="456" mass="52729">MSPLHQSAPRPMGLRCGAGGPGSGPCFWRRRDSLSRPGPSPPCEPPHLRARRTQRIPLIARRPECVSSRDVSVTASSGVGFGLKRKYLRRHEVRTCRPLRRSFLPPPGLLCRDGAPRAPWRPRPALQGPRARPRPGPAPARLARPGEGSRRRRRRRQRRPGWGEPRRQSKVSDLHRHARGAASAGGLLRRAAPCSLQPPLRRLTSSNNRPREDSWLKSLFVRKVDPRKDAHSNLLAKKETSSLYKLQFHNVKPECLEAYNKICQEVLPKIHEDKHYPCTLVGTWNTWYGEQDQAVHLWRYEGGYPALTEVMSKLRENREFVEFRKARSNMLLSRKNQLLLEFSFWNEPVPRSGPNIYELRSYQLRPGTMIEWGNYWARAIRFRQDGSEAVGGFFSQIGQLYMVHHLWAYKDLQTREDIRNAAWHKHGWEELVYYTVPLIQEMESRIMIPLKTSPLQ</sequence>
<dbReference type="GO" id="GO:0005759">
    <property type="term" value="C:mitochondrial matrix"/>
    <property type="evidence" value="ECO:0007669"/>
    <property type="project" value="UniProtKB-SubCell"/>
</dbReference>
<feature type="compositionally biased region" description="Basic residues" evidence="6">
    <location>
        <begin position="150"/>
        <end position="159"/>
    </location>
</feature>
<keyword evidence="5" id="KW-0496">Mitochondrion</keyword>
<dbReference type="InterPro" id="IPR012577">
    <property type="entry name" value="NIPSNAP"/>
</dbReference>
<dbReference type="Gene3D" id="3.30.70.100">
    <property type="match status" value="2"/>
</dbReference>
<comment type="subcellular location">
    <subcellularLocation>
        <location evidence="1">Mitochondrion matrix</location>
    </subcellularLocation>
</comment>
<protein>
    <submittedName>
        <fullName evidence="9">Protein NipSnap homolog 2</fullName>
    </submittedName>
</protein>
<dbReference type="STRING" id="391180.A0A2Y9JE76"/>
<dbReference type="KEGG" id="elk:111145486"/>
<dbReference type="PANTHER" id="PTHR21017">
    <property type="entry name" value="NIPSNAP-RELATED"/>
    <property type="match status" value="1"/>
</dbReference>
<feature type="compositionally biased region" description="Low complexity" evidence="6">
    <location>
        <begin position="180"/>
        <end position="190"/>
    </location>
</feature>
<dbReference type="AlphaFoldDB" id="A0A2Y9JE76"/>
<feature type="domain" description="NIPSNAP" evidence="7">
    <location>
        <begin position="357"/>
        <end position="454"/>
    </location>
</feature>
<dbReference type="GO" id="GO:0000423">
    <property type="term" value="P:mitophagy"/>
    <property type="evidence" value="ECO:0007669"/>
    <property type="project" value="UniProtKB-ARBA"/>
</dbReference>
<evidence type="ECO:0000259" key="7">
    <source>
        <dbReference type="Pfam" id="PF07978"/>
    </source>
</evidence>
<gene>
    <name evidence="9" type="primary">LOC111145486</name>
</gene>
<keyword evidence="4" id="KW-0072">Autophagy</keyword>
<reference evidence="9" key="1">
    <citation type="submission" date="2025-08" db="UniProtKB">
        <authorList>
            <consortium name="RefSeq"/>
        </authorList>
    </citation>
    <scope>IDENTIFICATION</scope>
    <source>
        <tissue evidence="9">Blood</tissue>
    </source>
</reference>
<dbReference type="Proteomes" id="UP000248482">
    <property type="component" value="Unplaced"/>
</dbReference>
<evidence type="ECO:0000313" key="9">
    <source>
        <dbReference type="RefSeq" id="XP_022356090.1"/>
    </source>
</evidence>
<evidence type="ECO:0000256" key="1">
    <source>
        <dbReference type="ARBA" id="ARBA00004305"/>
    </source>
</evidence>
<dbReference type="InterPro" id="IPR051557">
    <property type="entry name" value="NipSnap_domain"/>
</dbReference>
<name>A0A2Y9JE76_ENHLU</name>
<keyword evidence="3" id="KW-0809">Transit peptide</keyword>
<evidence type="ECO:0000256" key="5">
    <source>
        <dbReference type="ARBA" id="ARBA00023128"/>
    </source>
</evidence>
<evidence type="ECO:0000256" key="4">
    <source>
        <dbReference type="ARBA" id="ARBA00023006"/>
    </source>
</evidence>
<dbReference type="RefSeq" id="XP_022356090.1">
    <property type="nucleotide sequence ID" value="XM_022500382.1"/>
</dbReference>
<keyword evidence="8" id="KW-1185">Reference proteome</keyword>
<feature type="region of interest" description="Disordered" evidence="6">
    <location>
        <begin position="107"/>
        <end position="190"/>
    </location>
</feature>
<feature type="region of interest" description="Disordered" evidence="6">
    <location>
        <begin position="1"/>
        <end position="51"/>
    </location>
</feature>
<comment type="similarity">
    <text evidence="2">Belongs to the NipSnap family.</text>
</comment>
<evidence type="ECO:0000256" key="6">
    <source>
        <dbReference type="SAM" id="MobiDB-lite"/>
    </source>
</evidence>
<dbReference type="GeneID" id="111145486"/>
<evidence type="ECO:0000256" key="2">
    <source>
        <dbReference type="ARBA" id="ARBA00005291"/>
    </source>
</evidence>
<accession>A0A2Y9JE76</accession>
<dbReference type="OrthoDB" id="10262843at2759"/>